<keyword evidence="2" id="KW-0812">Transmembrane</keyword>
<feature type="region of interest" description="Disordered" evidence="1">
    <location>
        <begin position="87"/>
        <end position="126"/>
    </location>
</feature>
<feature type="transmembrane region" description="Helical" evidence="2">
    <location>
        <begin position="30"/>
        <end position="48"/>
    </location>
</feature>
<protein>
    <submittedName>
        <fullName evidence="3">Uncharacterized protein</fullName>
    </submittedName>
</protein>
<dbReference type="Proteomes" id="UP000594262">
    <property type="component" value="Unplaced"/>
</dbReference>
<keyword evidence="2" id="KW-0472">Membrane</keyword>
<keyword evidence="2" id="KW-1133">Transmembrane helix</keyword>
<feature type="transmembrane region" description="Helical" evidence="2">
    <location>
        <begin position="132"/>
        <end position="155"/>
    </location>
</feature>
<sequence length="176" mass="19563">GYWCSLCFILKIQRRAISNFCREDLYLGKIMNKVVICVMTVFVLSQIFNEFSFVITVTGEPIQRKDEKVVLNEKIRIDSDEDEILIRERRSPDPRPCGGRSRGGGRSSRRSSSSSRGGSSSGAGRSAGLSDWAIIGIVIAGLVAFPICSSFCYYFKKKCCASGKKNKKTDFSMTSK</sequence>
<evidence type="ECO:0000256" key="1">
    <source>
        <dbReference type="SAM" id="MobiDB-lite"/>
    </source>
</evidence>
<dbReference type="AlphaFoldDB" id="A0A7M5X819"/>
<feature type="compositionally biased region" description="Low complexity" evidence="1">
    <location>
        <begin position="110"/>
        <end position="126"/>
    </location>
</feature>
<dbReference type="EnsemblMetazoa" id="CLYHEMT018829.1">
    <property type="protein sequence ID" value="CLYHEMP018829.1"/>
    <property type="gene ID" value="CLYHEMG018829"/>
</dbReference>
<organism evidence="3 4">
    <name type="scientific">Clytia hemisphaerica</name>
    <dbReference type="NCBI Taxonomy" id="252671"/>
    <lineage>
        <taxon>Eukaryota</taxon>
        <taxon>Metazoa</taxon>
        <taxon>Cnidaria</taxon>
        <taxon>Hydrozoa</taxon>
        <taxon>Hydroidolina</taxon>
        <taxon>Leptothecata</taxon>
        <taxon>Obeliida</taxon>
        <taxon>Clytiidae</taxon>
        <taxon>Clytia</taxon>
    </lineage>
</organism>
<evidence type="ECO:0000256" key="2">
    <source>
        <dbReference type="SAM" id="Phobius"/>
    </source>
</evidence>
<accession>A0A7M5X819</accession>
<keyword evidence="4" id="KW-1185">Reference proteome</keyword>
<reference evidence="3" key="1">
    <citation type="submission" date="2021-01" db="UniProtKB">
        <authorList>
            <consortium name="EnsemblMetazoa"/>
        </authorList>
    </citation>
    <scope>IDENTIFICATION</scope>
</reference>
<proteinExistence type="predicted"/>
<evidence type="ECO:0000313" key="3">
    <source>
        <dbReference type="EnsemblMetazoa" id="CLYHEMP018829.1"/>
    </source>
</evidence>
<name>A0A7M5X819_9CNID</name>
<evidence type="ECO:0000313" key="4">
    <source>
        <dbReference type="Proteomes" id="UP000594262"/>
    </source>
</evidence>